<gene>
    <name evidence="1" type="ORF">BST85_10090</name>
</gene>
<reference evidence="1 2" key="1">
    <citation type="submission" date="2016-11" db="EMBL/GenBank/DDBJ databases">
        <title>Trade-off between light-utilization and light-protection in marine flavobacteria.</title>
        <authorList>
            <person name="Kumagai Y."/>
        </authorList>
    </citation>
    <scope>NUCLEOTIDE SEQUENCE [LARGE SCALE GENOMIC DNA]</scope>
    <source>
        <strain evidence="1 2">NBRC 107741</strain>
    </source>
</reference>
<dbReference type="OrthoDB" id="604691at2"/>
<accession>A0A2S7KRL2</accession>
<evidence type="ECO:0000313" key="1">
    <source>
        <dbReference type="EMBL" id="PQB05193.1"/>
    </source>
</evidence>
<name>A0A2S7KRL2_9FLAO</name>
<organism evidence="1 2">
    <name type="scientific">Aureitalea marina</name>
    <dbReference type="NCBI Taxonomy" id="930804"/>
    <lineage>
        <taxon>Bacteria</taxon>
        <taxon>Pseudomonadati</taxon>
        <taxon>Bacteroidota</taxon>
        <taxon>Flavobacteriia</taxon>
        <taxon>Flavobacteriales</taxon>
        <taxon>Flavobacteriaceae</taxon>
        <taxon>Aureitalea</taxon>
    </lineage>
</organism>
<sequence>MNKERSTWLSFYYFKEIYELGSYQFQTDARVYSVFEPRRLNITQFYRNRMWEGTLQREFSSKVFGVFNVRRNKVEQLEDYAYQFENGEILSSYYITEGTLALRISPRTDFITLDDGRIEYFDGLPKISAQVTQAFKNVWQGDFGYTKFGLKFDYYIKRQNLSSSQVLLEGSWILGDAPLTHLMHAYPNSPTKDEILQRFSIAGRRSFETMYFGEFFSSKLATLQLKHSLRRFYLSDTFQPELVFITRHAIGGLDNPERHLGIPFNTLDHLYNETGVELNRILFGFGLSFAYRYGAYYLPDFEDNISFKFTFYLKL</sequence>
<dbReference type="EMBL" id="MQUB01000001">
    <property type="protein sequence ID" value="PQB05193.1"/>
    <property type="molecule type" value="Genomic_DNA"/>
</dbReference>
<comment type="caution">
    <text evidence="1">The sequence shown here is derived from an EMBL/GenBank/DDBJ whole genome shotgun (WGS) entry which is preliminary data.</text>
</comment>
<evidence type="ECO:0008006" key="3">
    <source>
        <dbReference type="Google" id="ProtNLM"/>
    </source>
</evidence>
<protein>
    <recommendedName>
        <fullName evidence="3">Bacterial surface antigen (D15) domain-containing protein</fullName>
    </recommendedName>
</protein>
<proteinExistence type="predicted"/>
<evidence type="ECO:0000313" key="2">
    <source>
        <dbReference type="Proteomes" id="UP000239800"/>
    </source>
</evidence>
<dbReference type="Proteomes" id="UP000239800">
    <property type="component" value="Unassembled WGS sequence"/>
</dbReference>
<dbReference type="RefSeq" id="WP_104813127.1">
    <property type="nucleotide sequence ID" value="NZ_MQUB01000001.1"/>
</dbReference>
<keyword evidence="2" id="KW-1185">Reference proteome</keyword>
<dbReference type="AlphaFoldDB" id="A0A2S7KRL2"/>